<proteinExistence type="predicted"/>
<accession>A0A315EMS0</accession>
<dbReference type="RefSeq" id="WP_108401956.1">
    <property type="nucleotide sequence ID" value="NZ_NESP01000001.1"/>
</dbReference>
<reference evidence="1 2" key="1">
    <citation type="submission" date="2017-04" db="EMBL/GenBank/DDBJ databases">
        <title>Unexpected and diverse lifestyles within the genus Limnohabitans.</title>
        <authorList>
            <person name="Kasalicky V."/>
            <person name="Mehrshad M."/>
            <person name="Andrei S.-A."/>
            <person name="Salcher M."/>
            <person name="Kratochvilova H."/>
            <person name="Simek K."/>
            <person name="Ghai R."/>
        </authorList>
    </citation>
    <scope>NUCLEOTIDE SEQUENCE [LARGE SCALE GENOMIC DNA]</scope>
    <source>
        <strain evidence="1 2">MWH-C5</strain>
    </source>
</reference>
<sequence>MTDANQILTERLVDAREAAYCLKVPIYLLTHPKERQRLGLPHYRVGKMVRFKVSELMAWMQAKAEAEAKGESSDA</sequence>
<dbReference type="AlphaFoldDB" id="A0A315EMS0"/>
<dbReference type="Proteomes" id="UP000251341">
    <property type="component" value="Unassembled WGS sequence"/>
</dbReference>
<keyword evidence="1" id="KW-0238">DNA-binding</keyword>
<organism evidence="1 2">
    <name type="scientific">Limnohabitans curvus</name>
    <dbReference type="NCBI Taxonomy" id="323423"/>
    <lineage>
        <taxon>Bacteria</taxon>
        <taxon>Pseudomonadati</taxon>
        <taxon>Pseudomonadota</taxon>
        <taxon>Betaproteobacteria</taxon>
        <taxon>Burkholderiales</taxon>
        <taxon>Comamonadaceae</taxon>
        <taxon>Limnohabitans</taxon>
    </lineage>
</organism>
<dbReference type="EMBL" id="NESP01000001">
    <property type="protein sequence ID" value="PUE59180.1"/>
    <property type="molecule type" value="Genomic_DNA"/>
</dbReference>
<evidence type="ECO:0000313" key="2">
    <source>
        <dbReference type="Proteomes" id="UP000251341"/>
    </source>
</evidence>
<comment type="caution">
    <text evidence="1">The sequence shown here is derived from an EMBL/GenBank/DDBJ whole genome shotgun (WGS) entry which is preliminary data.</text>
</comment>
<protein>
    <submittedName>
        <fullName evidence="1">DNA-binding protein</fullName>
    </submittedName>
</protein>
<keyword evidence="2" id="KW-1185">Reference proteome</keyword>
<dbReference type="GO" id="GO:0003677">
    <property type="term" value="F:DNA binding"/>
    <property type="evidence" value="ECO:0007669"/>
    <property type="project" value="UniProtKB-KW"/>
</dbReference>
<name>A0A315EMS0_9BURK</name>
<gene>
    <name evidence="1" type="ORF">B9Z44_06100</name>
</gene>
<evidence type="ECO:0000313" key="1">
    <source>
        <dbReference type="EMBL" id="PUE59180.1"/>
    </source>
</evidence>